<proteinExistence type="predicted"/>
<dbReference type="Gene3D" id="3.30.420.10">
    <property type="entry name" value="Ribonuclease H-like superfamily/Ribonuclease H"/>
    <property type="match status" value="1"/>
</dbReference>
<dbReference type="Proteomes" id="UP000186955">
    <property type="component" value="Unassembled WGS sequence"/>
</dbReference>
<dbReference type="GO" id="GO:0015074">
    <property type="term" value="P:DNA integration"/>
    <property type="evidence" value="ECO:0007669"/>
    <property type="project" value="InterPro"/>
</dbReference>
<dbReference type="GO" id="GO:0005634">
    <property type="term" value="C:nucleus"/>
    <property type="evidence" value="ECO:0007669"/>
    <property type="project" value="UniProtKB-ARBA"/>
</dbReference>
<keyword evidence="1" id="KW-0694">RNA-binding</keyword>
<dbReference type="SUPFAM" id="SSF53098">
    <property type="entry name" value="Ribonuclease H-like"/>
    <property type="match status" value="1"/>
</dbReference>
<dbReference type="AlphaFoldDB" id="A0A1Q5T792"/>
<evidence type="ECO:0000259" key="2">
    <source>
        <dbReference type="PROSITE" id="PS50994"/>
    </source>
</evidence>
<reference evidence="3 4" key="1">
    <citation type="submission" date="2016-10" db="EMBL/GenBank/DDBJ databases">
        <title>Genome sequence of the ascomycete fungus Penicillium subrubescens.</title>
        <authorList>
            <person name="De Vries R.P."/>
            <person name="Peng M."/>
            <person name="Dilokpimol A."/>
            <person name="Hilden K."/>
            <person name="Makela M.R."/>
            <person name="Grigoriev I."/>
            <person name="Riley R."/>
            <person name="Granchi Z."/>
        </authorList>
    </citation>
    <scope>NUCLEOTIDE SEQUENCE [LARGE SCALE GENOMIC DNA]</scope>
    <source>
        <strain evidence="3 4">CBS 132785</strain>
    </source>
</reference>
<dbReference type="STRING" id="1316194.A0A1Q5T792"/>
<comment type="caution">
    <text evidence="3">The sequence shown here is derived from an EMBL/GenBank/DDBJ whole genome shotgun (WGS) entry which is preliminary data.</text>
</comment>
<dbReference type="InterPro" id="IPR012337">
    <property type="entry name" value="RNaseH-like_sf"/>
</dbReference>
<dbReference type="EMBL" id="MNBE01000699">
    <property type="protein sequence ID" value="OKO96101.1"/>
    <property type="molecule type" value="Genomic_DNA"/>
</dbReference>
<dbReference type="InterPro" id="IPR036397">
    <property type="entry name" value="RNaseH_sf"/>
</dbReference>
<evidence type="ECO:0000256" key="1">
    <source>
        <dbReference type="ARBA" id="ARBA00022884"/>
    </source>
</evidence>
<keyword evidence="4" id="KW-1185">Reference proteome</keyword>
<name>A0A1Q5T792_9EURO</name>
<accession>A0A1Q5T792</accession>
<protein>
    <recommendedName>
        <fullName evidence="2">Integrase catalytic domain-containing protein</fullName>
    </recommendedName>
</protein>
<evidence type="ECO:0000313" key="3">
    <source>
        <dbReference type="EMBL" id="OKO96101.1"/>
    </source>
</evidence>
<sequence length="166" mass="18720">IDTYQGPPDYVVHDTGKNFTSTEFKQLALSMSIKVKEVPVEAHNSVGKVERYHTLLRRAYEILRDKLKDKNIDKEIILQMAVKAVNDSAGPDRIIPTLLVFRAYPRITEIDPPSPSVIKRAKAIRAATKEVRRLHTERQVNNALAIRNGPSTIATLNLPLQSDIRV</sequence>
<gene>
    <name evidence="3" type="ORF">PENSUB_10856</name>
</gene>
<dbReference type="InterPro" id="IPR001584">
    <property type="entry name" value="Integrase_cat-core"/>
</dbReference>
<feature type="non-terminal residue" evidence="3">
    <location>
        <position position="1"/>
    </location>
</feature>
<dbReference type="PROSITE" id="PS50994">
    <property type="entry name" value="INTEGRASE"/>
    <property type="match status" value="1"/>
</dbReference>
<evidence type="ECO:0000313" key="4">
    <source>
        <dbReference type="Proteomes" id="UP000186955"/>
    </source>
</evidence>
<organism evidence="3 4">
    <name type="scientific">Penicillium subrubescens</name>
    <dbReference type="NCBI Taxonomy" id="1316194"/>
    <lineage>
        <taxon>Eukaryota</taxon>
        <taxon>Fungi</taxon>
        <taxon>Dikarya</taxon>
        <taxon>Ascomycota</taxon>
        <taxon>Pezizomycotina</taxon>
        <taxon>Eurotiomycetes</taxon>
        <taxon>Eurotiomycetidae</taxon>
        <taxon>Eurotiales</taxon>
        <taxon>Aspergillaceae</taxon>
        <taxon>Penicillium</taxon>
    </lineage>
</organism>
<dbReference type="GO" id="GO:0003723">
    <property type="term" value="F:RNA binding"/>
    <property type="evidence" value="ECO:0007669"/>
    <property type="project" value="UniProtKB-KW"/>
</dbReference>
<feature type="domain" description="Integrase catalytic" evidence="2">
    <location>
        <begin position="1"/>
        <end position="104"/>
    </location>
</feature>